<organism evidence="1 2">
    <name type="scientific">Thelephora ganbajun</name>
    <name type="common">Ganba fungus</name>
    <dbReference type="NCBI Taxonomy" id="370292"/>
    <lineage>
        <taxon>Eukaryota</taxon>
        <taxon>Fungi</taxon>
        <taxon>Dikarya</taxon>
        <taxon>Basidiomycota</taxon>
        <taxon>Agaricomycotina</taxon>
        <taxon>Agaricomycetes</taxon>
        <taxon>Thelephorales</taxon>
        <taxon>Thelephoraceae</taxon>
        <taxon>Thelephora</taxon>
    </lineage>
</organism>
<comment type="caution">
    <text evidence="1">The sequence shown here is derived from an EMBL/GenBank/DDBJ whole genome shotgun (WGS) entry which is preliminary data.</text>
</comment>
<accession>A0ACB6ZMG1</accession>
<reference evidence="1" key="1">
    <citation type="submission" date="2019-10" db="EMBL/GenBank/DDBJ databases">
        <authorList>
            <consortium name="DOE Joint Genome Institute"/>
            <person name="Kuo A."/>
            <person name="Miyauchi S."/>
            <person name="Kiss E."/>
            <person name="Drula E."/>
            <person name="Kohler A."/>
            <person name="Sanchez-Garcia M."/>
            <person name="Andreopoulos B."/>
            <person name="Barry K.W."/>
            <person name="Bonito G."/>
            <person name="Buee M."/>
            <person name="Carver A."/>
            <person name="Chen C."/>
            <person name="Cichocki N."/>
            <person name="Clum A."/>
            <person name="Culley D."/>
            <person name="Crous P.W."/>
            <person name="Fauchery L."/>
            <person name="Girlanda M."/>
            <person name="Hayes R."/>
            <person name="Keri Z."/>
            <person name="Labutti K."/>
            <person name="Lipzen A."/>
            <person name="Lombard V."/>
            <person name="Magnuson J."/>
            <person name="Maillard F."/>
            <person name="Morin E."/>
            <person name="Murat C."/>
            <person name="Nolan M."/>
            <person name="Ohm R."/>
            <person name="Pangilinan J."/>
            <person name="Pereira M."/>
            <person name="Perotto S."/>
            <person name="Peter M."/>
            <person name="Riley R."/>
            <person name="Sitrit Y."/>
            <person name="Stielow B."/>
            <person name="Szollosi G."/>
            <person name="Zifcakova L."/>
            <person name="Stursova M."/>
            <person name="Spatafora J.W."/>
            <person name="Tedersoo L."/>
            <person name="Vaario L.-M."/>
            <person name="Yamada A."/>
            <person name="Yan M."/>
            <person name="Wang P."/>
            <person name="Xu J."/>
            <person name="Bruns T."/>
            <person name="Baldrian P."/>
            <person name="Vilgalys R."/>
            <person name="Henrissat B."/>
            <person name="Grigoriev I.V."/>
            <person name="Hibbett D."/>
            <person name="Nagy L.G."/>
            <person name="Martin F.M."/>
        </authorList>
    </citation>
    <scope>NUCLEOTIDE SEQUENCE</scope>
    <source>
        <strain evidence="1">P2</strain>
    </source>
</reference>
<dbReference type="EMBL" id="MU117981">
    <property type="protein sequence ID" value="KAF9650764.1"/>
    <property type="molecule type" value="Genomic_DNA"/>
</dbReference>
<reference evidence="1" key="2">
    <citation type="journal article" date="2020" name="Nat. Commun.">
        <title>Large-scale genome sequencing of mycorrhizal fungi provides insights into the early evolution of symbiotic traits.</title>
        <authorList>
            <person name="Miyauchi S."/>
            <person name="Kiss E."/>
            <person name="Kuo A."/>
            <person name="Drula E."/>
            <person name="Kohler A."/>
            <person name="Sanchez-Garcia M."/>
            <person name="Morin E."/>
            <person name="Andreopoulos B."/>
            <person name="Barry K.W."/>
            <person name="Bonito G."/>
            <person name="Buee M."/>
            <person name="Carver A."/>
            <person name="Chen C."/>
            <person name="Cichocki N."/>
            <person name="Clum A."/>
            <person name="Culley D."/>
            <person name="Crous P.W."/>
            <person name="Fauchery L."/>
            <person name="Girlanda M."/>
            <person name="Hayes R.D."/>
            <person name="Keri Z."/>
            <person name="LaButti K."/>
            <person name="Lipzen A."/>
            <person name="Lombard V."/>
            <person name="Magnuson J."/>
            <person name="Maillard F."/>
            <person name="Murat C."/>
            <person name="Nolan M."/>
            <person name="Ohm R.A."/>
            <person name="Pangilinan J."/>
            <person name="Pereira M.F."/>
            <person name="Perotto S."/>
            <person name="Peter M."/>
            <person name="Pfister S."/>
            <person name="Riley R."/>
            <person name="Sitrit Y."/>
            <person name="Stielow J.B."/>
            <person name="Szollosi G."/>
            <person name="Zifcakova L."/>
            <person name="Stursova M."/>
            <person name="Spatafora J.W."/>
            <person name="Tedersoo L."/>
            <person name="Vaario L.M."/>
            <person name="Yamada A."/>
            <person name="Yan M."/>
            <person name="Wang P."/>
            <person name="Xu J."/>
            <person name="Bruns T."/>
            <person name="Baldrian P."/>
            <person name="Vilgalys R."/>
            <person name="Dunand C."/>
            <person name="Henrissat B."/>
            <person name="Grigoriev I.V."/>
            <person name="Hibbett D."/>
            <person name="Nagy L.G."/>
            <person name="Martin F.M."/>
        </authorList>
    </citation>
    <scope>NUCLEOTIDE SEQUENCE</scope>
    <source>
        <strain evidence="1">P2</strain>
    </source>
</reference>
<protein>
    <submittedName>
        <fullName evidence="1">Uncharacterized protein</fullName>
    </submittedName>
</protein>
<proteinExistence type="predicted"/>
<sequence length="179" mass="19761">MENYRPHFYEIYRRKAEDCDKDLNATLMFAGLFSAVTSAFIAAINSGFQPDSHEETAALPNVLIYKVQTTLFASLAVSLFSAFLAMLGKQGLPHSCCSRAVPSVAPGVTLFCVLFYIFTAVVGAVSVSCLYQTTDIHILRRVPDALHRIPETFRRISGIFRHISHILGLLHSAISVPIK</sequence>
<dbReference type="Proteomes" id="UP000886501">
    <property type="component" value="Unassembled WGS sequence"/>
</dbReference>
<evidence type="ECO:0000313" key="1">
    <source>
        <dbReference type="EMBL" id="KAF9650764.1"/>
    </source>
</evidence>
<name>A0ACB6ZMG1_THEGA</name>
<gene>
    <name evidence="1" type="ORF">BDM02DRAFT_3185079</name>
</gene>
<evidence type="ECO:0000313" key="2">
    <source>
        <dbReference type="Proteomes" id="UP000886501"/>
    </source>
</evidence>
<keyword evidence="2" id="KW-1185">Reference proteome</keyword>